<reference evidence="11 12" key="1">
    <citation type="submission" date="2024-04" db="EMBL/GenBank/DDBJ databases">
        <title>Tritrichomonas musculus Genome.</title>
        <authorList>
            <person name="Alves-Ferreira E."/>
            <person name="Grigg M."/>
            <person name="Lorenzi H."/>
            <person name="Galac M."/>
        </authorList>
    </citation>
    <scope>NUCLEOTIDE SEQUENCE [LARGE SCALE GENOMIC DNA]</scope>
    <source>
        <strain evidence="11 12">EAF2021</strain>
    </source>
</reference>
<dbReference type="PANTHER" id="PTHR45843">
    <property type="entry name" value="PEPTIDYL-PROLYL CIS-TRANS ISOMERASE-LIKE 4"/>
    <property type="match status" value="1"/>
</dbReference>
<comment type="function">
    <text evidence="8">PPIases accelerate the folding of proteins. It catalyzes the cis-trans isomerization of proline imidic peptide bonds in oligopeptides.</text>
</comment>
<evidence type="ECO:0000256" key="8">
    <source>
        <dbReference type="RuleBase" id="RU365081"/>
    </source>
</evidence>
<comment type="caution">
    <text evidence="11">The sequence shown here is derived from an EMBL/GenBank/DDBJ whole genome shotgun (WGS) entry which is preliminary data.</text>
</comment>
<comment type="subcellular location">
    <subcellularLocation>
        <location evidence="2 8">Nucleus</location>
    </subcellularLocation>
</comment>
<evidence type="ECO:0000313" key="12">
    <source>
        <dbReference type="Proteomes" id="UP001470230"/>
    </source>
</evidence>
<name>A0ABR2IK49_9EUKA</name>
<evidence type="ECO:0000256" key="1">
    <source>
        <dbReference type="ARBA" id="ARBA00000971"/>
    </source>
</evidence>
<dbReference type="Gene3D" id="3.30.70.330">
    <property type="match status" value="1"/>
</dbReference>
<dbReference type="PANTHER" id="PTHR45843:SF1">
    <property type="entry name" value="PEPTIDYL-PROLYL CIS-TRANS ISOMERASE-LIKE 4"/>
    <property type="match status" value="1"/>
</dbReference>
<dbReference type="PRINTS" id="PR00153">
    <property type="entry name" value="CSAPPISMRASE"/>
</dbReference>
<dbReference type="SMART" id="SM00360">
    <property type="entry name" value="RRM"/>
    <property type="match status" value="1"/>
</dbReference>
<evidence type="ECO:0000256" key="5">
    <source>
        <dbReference type="ARBA" id="ARBA00023235"/>
    </source>
</evidence>
<dbReference type="InterPro" id="IPR029000">
    <property type="entry name" value="Cyclophilin-like_dom_sf"/>
</dbReference>
<gene>
    <name evidence="11" type="ORF">M9Y10_011742</name>
</gene>
<evidence type="ECO:0000256" key="4">
    <source>
        <dbReference type="ARBA" id="ARBA00023110"/>
    </source>
</evidence>
<dbReference type="InterPro" id="IPR000504">
    <property type="entry name" value="RRM_dom"/>
</dbReference>
<evidence type="ECO:0000313" key="11">
    <source>
        <dbReference type="EMBL" id="KAK8864048.1"/>
    </source>
</evidence>
<dbReference type="InterPro" id="IPR012677">
    <property type="entry name" value="Nucleotide-bd_a/b_plait_sf"/>
</dbReference>
<dbReference type="EMBL" id="JAPFFF010000017">
    <property type="protein sequence ID" value="KAK8864048.1"/>
    <property type="molecule type" value="Genomic_DNA"/>
</dbReference>
<proteinExistence type="inferred from homology"/>
<dbReference type="PROSITE" id="PS50102">
    <property type="entry name" value="RRM"/>
    <property type="match status" value="1"/>
</dbReference>
<feature type="domain" description="RRM" evidence="10">
    <location>
        <begin position="240"/>
        <end position="318"/>
    </location>
</feature>
<dbReference type="Proteomes" id="UP001470230">
    <property type="component" value="Unassembled WGS sequence"/>
</dbReference>
<feature type="domain" description="PPIase cyclophilin-type" evidence="9">
    <location>
        <begin position="10"/>
        <end position="164"/>
    </location>
</feature>
<keyword evidence="6 8" id="KW-0539">Nucleus</keyword>
<dbReference type="SUPFAM" id="SSF54928">
    <property type="entry name" value="RNA-binding domain, RBD"/>
    <property type="match status" value="1"/>
</dbReference>
<dbReference type="Pfam" id="PF00160">
    <property type="entry name" value="Pro_isomerase"/>
    <property type="match status" value="1"/>
</dbReference>
<protein>
    <recommendedName>
        <fullName evidence="8">Peptidyl-prolyl cis-trans isomerase</fullName>
        <shortName evidence="8">PPIase</shortName>
        <ecNumber evidence="8">5.2.1.8</ecNumber>
    </recommendedName>
</protein>
<dbReference type="InterPro" id="IPR002130">
    <property type="entry name" value="Cyclophilin-type_PPIase_dom"/>
</dbReference>
<dbReference type="SUPFAM" id="SSF50891">
    <property type="entry name" value="Cyclophilin-like"/>
    <property type="match status" value="1"/>
</dbReference>
<dbReference type="Pfam" id="PF00076">
    <property type="entry name" value="RRM_1"/>
    <property type="match status" value="1"/>
</dbReference>
<evidence type="ECO:0000256" key="2">
    <source>
        <dbReference type="ARBA" id="ARBA00004123"/>
    </source>
</evidence>
<dbReference type="InterPro" id="IPR035979">
    <property type="entry name" value="RBD_domain_sf"/>
</dbReference>
<dbReference type="InterPro" id="IPR035542">
    <property type="entry name" value="CRIP"/>
</dbReference>
<evidence type="ECO:0000256" key="7">
    <source>
        <dbReference type="PROSITE-ProRule" id="PRU00176"/>
    </source>
</evidence>
<comment type="similarity">
    <text evidence="8">Belongs to the cyclophilin-type PPIase family. PPIL4 subfamily.</text>
</comment>
<evidence type="ECO:0000259" key="9">
    <source>
        <dbReference type="PROSITE" id="PS50072"/>
    </source>
</evidence>
<evidence type="ECO:0000256" key="3">
    <source>
        <dbReference type="ARBA" id="ARBA00022884"/>
    </source>
</evidence>
<accession>A0ABR2IK49</accession>
<sequence>MSVAIITTRGAFVIDLYLKYAPMCGFNFLKLCKLGYYTNAIFSEVVKSFIVKVSHIDDPVVNATGGESIYGLLTNDKNLKFPDEISPILTHAKSGIVSMSNTAKNSNGSNFFITLGYDCSRFDDKHSIFGEISENFEIIESISKEPVDKESRPLRNIRILETKIIHDPFDDPPGFSNLLKTFHPKERIREIDRLEDDEIIHEISPEKHKEEMEKIKAKQNAQILEMIGDIPDIDAHPPDTTLFICKLNPITSEEGLKILFSRFGNVDRVDLIRDKKTGDSLCYGFIDFSKAVEAENAYLKMQKAIIDGRIVKVDFCQSLRGPKK</sequence>
<dbReference type="Gene3D" id="2.40.100.10">
    <property type="entry name" value="Cyclophilin-like"/>
    <property type="match status" value="1"/>
</dbReference>
<organism evidence="11 12">
    <name type="scientific">Tritrichomonas musculus</name>
    <dbReference type="NCBI Taxonomy" id="1915356"/>
    <lineage>
        <taxon>Eukaryota</taxon>
        <taxon>Metamonada</taxon>
        <taxon>Parabasalia</taxon>
        <taxon>Tritrichomonadida</taxon>
        <taxon>Tritrichomonadidae</taxon>
        <taxon>Tritrichomonas</taxon>
    </lineage>
</organism>
<keyword evidence="4 8" id="KW-0697">Rotamase</keyword>
<keyword evidence="3 7" id="KW-0694">RNA-binding</keyword>
<evidence type="ECO:0000259" key="10">
    <source>
        <dbReference type="PROSITE" id="PS50102"/>
    </source>
</evidence>
<keyword evidence="5 8" id="KW-0413">Isomerase</keyword>
<comment type="catalytic activity">
    <reaction evidence="1 8">
        <text>[protein]-peptidylproline (omega=180) = [protein]-peptidylproline (omega=0)</text>
        <dbReference type="Rhea" id="RHEA:16237"/>
        <dbReference type="Rhea" id="RHEA-COMP:10747"/>
        <dbReference type="Rhea" id="RHEA-COMP:10748"/>
        <dbReference type="ChEBI" id="CHEBI:83833"/>
        <dbReference type="ChEBI" id="CHEBI:83834"/>
        <dbReference type="EC" id="5.2.1.8"/>
    </reaction>
</comment>
<dbReference type="EC" id="5.2.1.8" evidence="8"/>
<evidence type="ECO:0000256" key="6">
    <source>
        <dbReference type="ARBA" id="ARBA00023242"/>
    </source>
</evidence>
<dbReference type="PROSITE" id="PS50072">
    <property type="entry name" value="CSA_PPIASE_2"/>
    <property type="match status" value="1"/>
</dbReference>
<keyword evidence="12" id="KW-1185">Reference proteome</keyword>